<feature type="coiled-coil region" evidence="1">
    <location>
        <begin position="482"/>
        <end position="543"/>
    </location>
</feature>
<feature type="compositionally biased region" description="Polar residues" evidence="2">
    <location>
        <begin position="264"/>
        <end position="273"/>
    </location>
</feature>
<keyword evidence="3" id="KW-1133">Transmembrane helix</keyword>
<dbReference type="OrthoDB" id="4507572at2759"/>
<evidence type="ECO:0000256" key="1">
    <source>
        <dbReference type="SAM" id="Coils"/>
    </source>
</evidence>
<feature type="transmembrane region" description="Helical" evidence="3">
    <location>
        <begin position="12"/>
        <end position="35"/>
    </location>
</feature>
<organism evidence="4 5">
    <name type="scientific">Penicillium salamii</name>
    <dbReference type="NCBI Taxonomy" id="1612424"/>
    <lineage>
        <taxon>Eukaryota</taxon>
        <taxon>Fungi</taxon>
        <taxon>Dikarya</taxon>
        <taxon>Ascomycota</taxon>
        <taxon>Pezizomycotina</taxon>
        <taxon>Eurotiomycetes</taxon>
        <taxon>Eurotiomycetidae</taxon>
        <taxon>Eurotiales</taxon>
        <taxon>Aspergillaceae</taxon>
        <taxon>Penicillium</taxon>
    </lineage>
</organism>
<proteinExistence type="predicted"/>
<dbReference type="Proteomes" id="UP001152649">
    <property type="component" value="Unassembled WGS sequence"/>
</dbReference>
<feature type="region of interest" description="Disordered" evidence="2">
    <location>
        <begin position="108"/>
        <end position="273"/>
    </location>
</feature>
<comment type="caution">
    <text evidence="4">The sequence shown here is derived from an EMBL/GenBank/DDBJ whole genome shotgun (WGS) entry which is preliminary data.</text>
</comment>
<dbReference type="PANTHER" id="PTHR42023:SF1">
    <property type="entry name" value="BHLH DOMAIN-CONTAINING PROTEIN"/>
    <property type="match status" value="1"/>
</dbReference>
<dbReference type="EMBL" id="CAJVPG010000077">
    <property type="protein sequence ID" value="CAG8309764.1"/>
    <property type="molecule type" value="Genomic_DNA"/>
</dbReference>
<feature type="compositionally biased region" description="Polar residues" evidence="2">
    <location>
        <begin position="326"/>
        <end position="347"/>
    </location>
</feature>
<accession>A0A9W4INM9</accession>
<feature type="region of interest" description="Disordered" evidence="2">
    <location>
        <begin position="434"/>
        <end position="477"/>
    </location>
</feature>
<evidence type="ECO:0000256" key="3">
    <source>
        <dbReference type="SAM" id="Phobius"/>
    </source>
</evidence>
<feature type="region of interest" description="Disordered" evidence="2">
    <location>
        <begin position="294"/>
        <end position="367"/>
    </location>
</feature>
<sequence>MGILIISGFWFLVSYFLLVWTFDTLSLLTSVTLLFPRFQVLFIDLVKHFCPIPAVRNKEILGLQINLSLSFRGVLTCSHLLDLFHLFGGFACFCLSCSLQEPDMFSKRPFKGPRSTSNPTWAPTQPGHQNHKTLPSLPNHSRASLQPEPRHDLTMRNTDISPVGSPTPEKDRRDSQSSYCVSPVEGEPPHYPRNESRATSSPSPVYRDSHVDTHSQTQFQPVHEPRRFISGKPTRWDDFSGETATDDFGRISQVNPRNVPLHKPTSSHSSSLLKQLNPKKKIFAARNRISSISKAEDLPKEASYRSRSSSRGFPEQHSSRRIVSDASPQLGNLSFVPTTVTTISSGGPASHRARPTTTGAPTLPREDTPEFQFDEEVASMMLPDEPASRFSATTCDTEPNSLNPSPRESFQFDNRSTDNLSTSSIMDRRRPIAPVGLPISKKPDVNKPLRKPTPSQVAEQVKQLPVQPPPAPSEPMDAQGRIEAMEAKKNELAQRRFNLETVIIELMKVFQPNSIVVYDSAAKAEVQKSVKSMENEIADIKKEEHDLGMKIARAWRRLDERENAGDGNNLWVKRVTS</sequence>
<feature type="compositionally biased region" description="Polar residues" evidence="2">
    <location>
        <begin position="114"/>
        <end position="144"/>
    </location>
</feature>
<keyword evidence="3" id="KW-0812">Transmembrane</keyword>
<feature type="region of interest" description="Disordered" evidence="2">
    <location>
        <begin position="395"/>
        <end position="422"/>
    </location>
</feature>
<dbReference type="AlphaFoldDB" id="A0A9W4INM9"/>
<name>A0A9W4INM9_9EURO</name>
<protein>
    <submittedName>
        <fullName evidence="4">Uncharacterized protein</fullName>
    </submittedName>
</protein>
<dbReference type="PANTHER" id="PTHR42023">
    <property type="entry name" value="BHLH DOMAIN-CONTAINING PROTEIN"/>
    <property type="match status" value="1"/>
</dbReference>
<evidence type="ECO:0000256" key="2">
    <source>
        <dbReference type="SAM" id="MobiDB-lite"/>
    </source>
</evidence>
<evidence type="ECO:0000313" key="5">
    <source>
        <dbReference type="Proteomes" id="UP001152649"/>
    </source>
</evidence>
<keyword evidence="5" id="KW-1185">Reference proteome</keyword>
<keyword evidence="3" id="KW-0472">Membrane</keyword>
<evidence type="ECO:0000313" key="4">
    <source>
        <dbReference type="EMBL" id="CAG8309764.1"/>
    </source>
</evidence>
<gene>
    <name evidence="4" type="ORF">PSALAMII_LOCUS2083</name>
</gene>
<keyword evidence="1" id="KW-0175">Coiled coil</keyword>
<feature type="compositionally biased region" description="Basic and acidic residues" evidence="2">
    <location>
        <begin position="294"/>
        <end position="304"/>
    </location>
</feature>
<feature type="compositionally biased region" description="Basic and acidic residues" evidence="2">
    <location>
        <begin position="187"/>
        <end position="196"/>
    </location>
</feature>
<reference evidence="4" key="1">
    <citation type="submission" date="2021-07" db="EMBL/GenBank/DDBJ databases">
        <authorList>
            <person name="Branca A.L. A."/>
        </authorList>
    </citation>
    <scope>NUCLEOTIDE SEQUENCE</scope>
</reference>